<reference evidence="8" key="1">
    <citation type="submission" date="2022-11" db="EMBL/GenBank/DDBJ databases">
        <authorList>
            <person name="Petersen C."/>
        </authorList>
    </citation>
    <scope>NUCLEOTIDE SEQUENCE</scope>
    <source>
        <strain evidence="8">IBT 30761</strain>
    </source>
</reference>
<keyword evidence="2" id="KW-1017">Isopeptide bond</keyword>
<evidence type="ECO:0000256" key="4">
    <source>
        <dbReference type="PROSITE-ProRule" id="PRU00330"/>
    </source>
</evidence>
<dbReference type="PROSITE" id="PS50069">
    <property type="entry name" value="CULLIN_2"/>
    <property type="match status" value="1"/>
</dbReference>
<dbReference type="Proteomes" id="UP001149074">
    <property type="component" value="Unassembled WGS sequence"/>
</dbReference>
<dbReference type="SUPFAM" id="SSF46785">
    <property type="entry name" value="Winged helix' DNA-binding domain"/>
    <property type="match status" value="1"/>
</dbReference>
<dbReference type="FunFam" id="1.20.1310.10:FF:000061">
    <property type="entry name" value="Related to cullulin 3"/>
    <property type="match status" value="1"/>
</dbReference>
<dbReference type="RefSeq" id="XP_056476030.1">
    <property type="nucleotide sequence ID" value="XM_056615673.1"/>
</dbReference>
<dbReference type="Pfam" id="PF00888">
    <property type="entry name" value="Cullin"/>
    <property type="match status" value="1"/>
</dbReference>
<dbReference type="EMBL" id="JAPQKI010000004">
    <property type="protein sequence ID" value="KAJ5102650.1"/>
    <property type="molecule type" value="Genomic_DNA"/>
</dbReference>
<evidence type="ECO:0000259" key="7">
    <source>
        <dbReference type="PROSITE" id="PS50069"/>
    </source>
</evidence>
<evidence type="ECO:0000256" key="2">
    <source>
        <dbReference type="ARBA" id="ARBA00022499"/>
    </source>
</evidence>
<evidence type="ECO:0000256" key="1">
    <source>
        <dbReference type="ARBA" id="ARBA00006019"/>
    </source>
</evidence>
<comment type="caution">
    <text evidence="8">The sequence shown here is derived from an EMBL/GenBank/DDBJ whole genome shotgun (WGS) entry which is preliminary data.</text>
</comment>
<dbReference type="PANTHER" id="PTHR11932">
    <property type="entry name" value="CULLIN"/>
    <property type="match status" value="1"/>
</dbReference>
<dbReference type="InterPro" id="IPR036317">
    <property type="entry name" value="Cullin_homology_sf"/>
</dbReference>
<dbReference type="InterPro" id="IPR016158">
    <property type="entry name" value="Cullin_homology"/>
</dbReference>
<dbReference type="InterPro" id="IPR016157">
    <property type="entry name" value="Cullin_CS"/>
</dbReference>
<dbReference type="SMART" id="SM00182">
    <property type="entry name" value="CULLIN"/>
    <property type="match status" value="1"/>
</dbReference>
<organism evidence="8 9">
    <name type="scientific">Penicillium argentinense</name>
    <dbReference type="NCBI Taxonomy" id="1131581"/>
    <lineage>
        <taxon>Eukaryota</taxon>
        <taxon>Fungi</taxon>
        <taxon>Dikarya</taxon>
        <taxon>Ascomycota</taxon>
        <taxon>Pezizomycotina</taxon>
        <taxon>Eurotiomycetes</taxon>
        <taxon>Eurotiomycetidae</taxon>
        <taxon>Eurotiales</taxon>
        <taxon>Aspergillaceae</taxon>
        <taxon>Penicillium</taxon>
    </lineage>
</organism>
<dbReference type="InterPro" id="IPR001373">
    <property type="entry name" value="Cullin_N"/>
</dbReference>
<feature type="region of interest" description="Disordered" evidence="6">
    <location>
        <begin position="372"/>
        <end position="400"/>
    </location>
</feature>
<evidence type="ECO:0000313" key="9">
    <source>
        <dbReference type="Proteomes" id="UP001149074"/>
    </source>
</evidence>
<comment type="similarity">
    <text evidence="1 4 5">Belongs to the cullin family.</text>
</comment>
<protein>
    <recommendedName>
        <fullName evidence="7">Cullin family profile domain-containing protein</fullName>
    </recommendedName>
</protein>
<dbReference type="Pfam" id="PF26557">
    <property type="entry name" value="Cullin_AB"/>
    <property type="match status" value="1"/>
</dbReference>
<dbReference type="FunFam" id="1.20.1310.10:FF:000002">
    <property type="entry name" value="cullin-3 isoform X1"/>
    <property type="match status" value="1"/>
</dbReference>
<dbReference type="AlphaFoldDB" id="A0A9W9FMI8"/>
<dbReference type="SUPFAM" id="SSF75632">
    <property type="entry name" value="Cullin homology domain"/>
    <property type="match status" value="1"/>
</dbReference>
<dbReference type="OrthoDB" id="27073at2759"/>
<dbReference type="InterPro" id="IPR016159">
    <property type="entry name" value="Cullin_repeat-like_dom_sf"/>
</dbReference>
<dbReference type="GO" id="GO:0031461">
    <property type="term" value="C:cullin-RING ubiquitin ligase complex"/>
    <property type="evidence" value="ECO:0007669"/>
    <property type="project" value="InterPro"/>
</dbReference>
<dbReference type="Pfam" id="PF10557">
    <property type="entry name" value="Cullin_Nedd8"/>
    <property type="match status" value="1"/>
</dbReference>
<dbReference type="InterPro" id="IPR019559">
    <property type="entry name" value="Cullin_neddylation_domain"/>
</dbReference>
<evidence type="ECO:0000256" key="3">
    <source>
        <dbReference type="ARBA" id="ARBA00022843"/>
    </source>
</evidence>
<dbReference type="Gene3D" id="1.20.1310.10">
    <property type="entry name" value="Cullin Repeats"/>
    <property type="match status" value="4"/>
</dbReference>
<evidence type="ECO:0000313" key="8">
    <source>
        <dbReference type="EMBL" id="KAJ5102650.1"/>
    </source>
</evidence>
<dbReference type="SMART" id="SM00884">
    <property type="entry name" value="Cullin_Nedd8"/>
    <property type="match status" value="1"/>
</dbReference>
<dbReference type="FunFam" id="1.20.1310.10:FF:000001">
    <property type="entry name" value="Cullin 3"/>
    <property type="match status" value="1"/>
</dbReference>
<feature type="compositionally biased region" description="Basic and acidic residues" evidence="6">
    <location>
        <begin position="374"/>
        <end position="395"/>
    </location>
</feature>
<dbReference type="InterPro" id="IPR036388">
    <property type="entry name" value="WH-like_DNA-bd_sf"/>
</dbReference>
<sequence length="829" mass="95187">MAAMRARNKIRVPRRGLTNTRGDDFDSLWIALKKALNEINTKNASTLSFEELYRNAYRITLMQRANDLYENVKELEGKWLQDTVQKHITDTISTSLIRSQGPSELQDQSNERRADGERFLSAMKEKWEDHQVCMGMVTDVLMYMDRVISADKSKPGIYSVAMALFRDHILRAFARTDSDISIYNVLESTILFMIQLERNGHMIERPLVRQCIQMLEGLYDSVSEDENTKLYLVSFEPQFLKESTEFYQAEGRRLLEIGDASAFCRIASQRIAEERERCLYTLALSTESKVLQTLDEELILKNIDEVARLEGTGVRHMLDNNQLDGLLSLYKINARVDPKKTALVNVMNKRIIDLGKEINAAALTAAQGQALSGKKIEEEKKPEDGKKPEKSKEKQSSQQTLSAIKWVDDILAMKRQFDQIWEHAFMSDQGVQSAIMASFADFININPRSSEYLSLFFDENLRKGIKDKTDTEIDTLLDNGITMLRYIKDKDLFEAYYKKHLARRLLMKRSASMDAERQMISKMKLEVGNQFTQRIEHMFKDMTISEDLTASYKAHIAQSADPDQKRVELDVDILTSTMWPLESMSNTDPGDAQKPCLFPKEIDNLKESFERYYLGKHNGRKLTWLANMGTVDIRATFQRSNGKIQRYELNVSTYGMAILSLFNDLPDGESYTFEEIQGRTQIPSYDLIRNLQSLAVAPKTRILVKKPMSKDVKRTDRFFVNNEFSNPFVKVKIGVVSGGANKAENPTQRKETEGKINEERGSTIEAAIVRIMKQRKKSVHSQLIAEVLAQLASRFVPDVMMVKRRIESLIERDYLERIAEEPPTYGYVA</sequence>
<proteinExistence type="inferred from homology"/>
<dbReference type="GO" id="GO:0031625">
    <property type="term" value="F:ubiquitin protein ligase binding"/>
    <property type="evidence" value="ECO:0007669"/>
    <property type="project" value="InterPro"/>
</dbReference>
<keyword evidence="3" id="KW-0832">Ubl conjugation</keyword>
<gene>
    <name evidence="8" type="ORF">N7532_003179</name>
</gene>
<dbReference type="FunFam" id="1.10.10.10:FF:000014">
    <property type="entry name" value="Cullin 1"/>
    <property type="match status" value="1"/>
</dbReference>
<evidence type="ECO:0000256" key="6">
    <source>
        <dbReference type="SAM" id="MobiDB-lite"/>
    </source>
</evidence>
<dbReference type="InterPro" id="IPR045093">
    <property type="entry name" value="Cullin"/>
</dbReference>
<dbReference type="InterPro" id="IPR059120">
    <property type="entry name" value="Cullin-like_AB"/>
</dbReference>
<dbReference type="PROSITE" id="PS01256">
    <property type="entry name" value="CULLIN_1"/>
    <property type="match status" value="1"/>
</dbReference>
<dbReference type="Gene3D" id="1.10.10.10">
    <property type="entry name" value="Winged helix-like DNA-binding domain superfamily/Winged helix DNA-binding domain"/>
    <property type="match status" value="1"/>
</dbReference>
<dbReference type="GO" id="GO:0006511">
    <property type="term" value="P:ubiquitin-dependent protein catabolic process"/>
    <property type="evidence" value="ECO:0007669"/>
    <property type="project" value="InterPro"/>
</dbReference>
<keyword evidence="9" id="KW-1185">Reference proteome</keyword>
<dbReference type="SUPFAM" id="SSF74788">
    <property type="entry name" value="Cullin repeat-like"/>
    <property type="match status" value="1"/>
</dbReference>
<dbReference type="FunFam" id="1.20.1310.10:FF:000036">
    <property type="entry name" value="SCF ubiquitin ligase subunit CulC, putative"/>
    <property type="match status" value="1"/>
</dbReference>
<reference evidence="8" key="2">
    <citation type="journal article" date="2023" name="IMA Fungus">
        <title>Comparative genomic study of the Penicillium genus elucidates a diverse pangenome and 15 lateral gene transfer events.</title>
        <authorList>
            <person name="Petersen C."/>
            <person name="Sorensen T."/>
            <person name="Nielsen M.R."/>
            <person name="Sondergaard T.E."/>
            <person name="Sorensen J.L."/>
            <person name="Fitzpatrick D.A."/>
            <person name="Frisvad J.C."/>
            <person name="Nielsen K.L."/>
        </authorList>
    </citation>
    <scope>NUCLEOTIDE SEQUENCE</scope>
    <source>
        <strain evidence="8">IBT 30761</strain>
    </source>
</reference>
<dbReference type="Gene3D" id="3.30.230.130">
    <property type="entry name" value="Cullin, Chain C, Domain 2"/>
    <property type="match status" value="1"/>
</dbReference>
<name>A0A9W9FMI8_9EURO</name>
<accession>A0A9W9FMI8</accession>
<dbReference type="GeneID" id="81354652"/>
<dbReference type="FunFam" id="3.30.230.130:FF:000011">
    <property type="entry name" value="SCF ubiquitin ligase subunit CulC, putative"/>
    <property type="match status" value="1"/>
</dbReference>
<dbReference type="InterPro" id="IPR036390">
    <property type="entry name" value="WH_DNA-bd_sf"/>
</dbReference>
<feature type="domain" description="Cullin family profile" evidence="7">
    <location>
        <begin position="448"/>
        <end position="695"/>
    </location>
</feature>
<evidence type="ECO:0000256" key="5">
    <source>
        <dbReference type="RuleBase" id="RU003829"/>
    </source>
</evidence>